<evidence type="ECO:0000256" key="1">
    <source>
        <dbReference type="SAM" id="Coils"/>
    </source>
</evidence>
<feature type="coiled-coil region" evidence="1">
    <location>
        <begin position="337"/>
        <end position="384"/>
    </location>
</feature>
<evidence type="ECO:0000313" key="3">
    <source>
        <dbReference type="Proteomes" id="UP000277580"/>
    </source>
</evidence>
<protein>
    <submittedName>
        <fullName evidence="2">Uncharacterized protein</fullName>
    </submittedName>
</protein>
<dbReference type="OrthoDB" id="3261350at2759"/>
<dbReference type="EMBL" id="ML119221">
    <property type="protein sequence ID" value="RPB06781.1"/>
    <property type="molecule type" value="Genomic_DNA"/>
</dbReference>
<gene>
    <name evidence="2" type="ORF">P167DRAFT_580043</name>
</gene>
<dbReference type="AlphaFoldDB" id="A0A3N4KEH5"/>
<sequence>MDPSAQNNQLGKLALQIRKAIVASLPTARDQFLTISMPGRIIDTTPGGEFVPQTTYSASGDNKRKVNEAKLVDSMVPLSTVMLGPSGKSVSRSYLSALDHLVPANSGLDLEHLESDETSAATTKYKSGSKYNAAMSYLRSPAPVNTSGRTIVDVYIEKQTAYARAQSILEGVLIKNAGAAKSKAGMNADELAIATSEMKRANDKLQAAWMDWVINGHKTMIDHHFAVVDTTTIMSRIEMAKAALRRATISDIDDGTEWPRVTLSPENWAVLCANKSKSWASRNPLSPAIIQMEITRLKKIVVALKGNLEWANEHAGNNPEPAQVLNEANEPKPSQKLVGLRAALKTIQEELDVAKAEKKSDKEIEGIQERLERARSAVLVQEAEEHPEADTPETEAEIAAYKGVVGAANEYKTSDPKTQDAKKTDVLEKSKAIGELLDKNIEKEKEIVAKMVAGSSGQLKRTLQGMIAERQDEIRQLELSLTTSPRPAAERIKVITSIEKVKNNGKDVYVPVEGEPKVSDFVKAALAPTEEKPDEIADPWTTISFSASAMKSAESSEEASLSVQAKVEVNYGMFSGGGGTDVSSASQKLSKTMEESSVTGTFSTMLVQINRPWLHGELFEDTDIDTPTTNKLSPGPQELKDWLDNGREPELSAYGTFPWYPTAFVVAADTELEIKCSRSDAEVLASSLSTDSNANVGYGPFVSASTHVKTGNKSTSHRMEVTATGMKISFRAPQIIGWVSEILPELPRRANVGGLRPIPVRYR</sequence>
<keyword evidence="3" id="KW-1185">Reference proteome</keyword>
<reference evidence="2 3" key="1">
    <citation type="journal article" date="2018" name="Nat. Ecol. Evol.">
        <title>Pezizomycetes genomes reveal the molecular basis of ectomycorrhizal truffle lifestyle.</title>
        <authorList>
            <person name="Murat C."/>
            <person name="Payen T."/>
            <person name="Noel B."/>
            <person name="Kuo A."/>
            <person name="Morin E."/>
            <person name="Chen J."/>
            <person name="Kohler A."/>
            <person name="Krizsan K."/>
            <person name="Balestrini R."/>
            <person name="Da Silva C."/>
            <person name="Montanini B."/>
            <person name="Hainaut M."/>
            <person name="Levati E."/>
            <person name="Barry K.W."/>
            <person name="Belfiori B."/>
            <person name="Cichocki N."/>
            <person name="Clum A."/>
            <person name="Dockter R.B."/>
            <person name="Fauchery L."/>
            <person name="Guy J."/>
            <person name="Iotti M."/>
            <person name="Le Tacon F."/>
            <person name="Lindquist E.A."/>
            <person name="Lipzen A."/>
            <person name="Malagnac F."/>
            <person name="Mello A."/>
            <person name="Molinier V."/>
            <person name="Miyauchi S."/>
            <person name="Poulain J."/>
            <person name="Riccioni C."/>
            <person name="Rubini A."/>
            <person name="Sitrit Y."/>
            <person name="Splivallo R."/>
            <person name="Traeger S."/>
            <person name="Wang M."/>
            <person name="Zifcakova L."/>
            <person name="Wipf D."/>
            <person name="Zambonelli A."/>
            <person name="Paolocci F."/>
            <person name="Nowrousian M."/>
            <person name="Ottonello S."/>
            <person name="Baldrian P."/>
            <person name="Spatafora J.W."/>
            <person name="Henrissat B."/>
            <person name="Nagy L.G."/>
            <person name="Aury J.M."/>
            <person name="Wincker P."/>
            <person name="Grigoriev I.V."/>
            <person name="Bonfante P."/>
            <person name="Martin F.M."/>
        </authorList>
    </citation>
    <scope>NUCLEOTIDE SEQUENCE [LARGE SCALE GENOMIC DNA]</scope>
    <source>
        <strain evidence="2 3">CCBAS932</strain>
    </source>
</reference>
<name>A0A3N4KEH5_9PEZI</name>
<evidence type="ECO:0000313" key="2">
    <source>
        <dbReference type="EMBL" id="RPB06781.1"/>
    </source>
</evidence>
<keyword evidence="1" id="KW-0175">Coiled coil</keyword>
<dbReference type="InParanoid" id="A0A3N4KEH5"/>
<dbReference type="Proteomes" id="UP000277580">
    <property type="component" value="Unassembled WGS sequence"/>
</dbReference>
<accession>A0A3N4KEH5</accession>
<proteinExistence type="predicted"/>
<organism evidence="2 3">
    <name type="scientific">Morchella conica CCBAS932</name>
    <dbReference type="NCBI Taxonomy" id="1392247"/>
    <lineage>
        <taxon>Eukaryota</taxon>
        <taxon>Fungi</taxon>
        <taxon>Dikarya</taxon>
        <taxon>Ascomycota</taxon>
        <taxon>Pezizomycotina</taxon>
        <taxon>Pezizomycetes</taxon>
        <taxon>Pezizales</taxon>
        <taxon>Morchellaceae</taxon>
        <taxon>Morchella</taxon>
    </lineage>
</organism>